<name>A0A9P8XYV4_9PEZI</name>
<evidence type="ECO:0000256" key="3">
    <source>
        <dbReference type="ARBA" id="ARBA00022989"/>
    </source>
</evidence>
<keyword evidence="3 5" id="KW-1133">Transmembrane helix</keyword>
<dbReference type="Pfam" id="PF10277">
    <property type="entry name" value="Frag1"/>
    <property type="match status" value="1"/>
</dbReference>
<reference evidence="7" key="1">
    <citation type="journal article" date="2021" name="Nat. Commun.">
        <title>Genetic determinants of endophytism in the Arabidopsis root mycobiome.</title>
        <authorList>
            <person name="Mesny F."/>
            <person name="Miyauchi S."/>
            <person name="Thiergart T."/>
            <person name="Pickel B."/>
            <person name="Atanasova L."/>
            <person name="Karlsson M."/>
            <person name="Huettel B."/>
            <person name="Barry K.W."/>
            <person name="Haridas S."/>
            <person name="Chen C."/>
            <person name="Bauer D."/>
            <person name="Andreopoulos W."/>
            <person name="Pangilinan J."/>
            <person name="LaButti K."/>
            <person name="Riley R."/>
            <person name="Lipzen A."/>
            <person name="Clum A."/>
            <person name="Drula E."/>
            <person name="Henrissat B."/>
            <person name="Kohler A."/>
            <person name="Grigoriev I.V."/>
            <person name="Martin F.M."/>
            <person name="Hacquard S."/>
        </authorList>
    </citation>
    <scope>NUCLEOTIDE SEQUENCE</scope>
    <source>
        <strain evidence="7">MPI-CAGE-CH-0230</strain>
    </source>
</reference>
<accession>A0A9P8XYV4</accession>
<dbReference type="Proteomes" id="UP000756346">
    <property type="component" value="Unassembled WGS sequence"/>
</dbReference>
<feature type="transmembrane region" description="Helical" evidence="5">
    <location>
        <begin position="28"/>
        <end position="52"/>
    </location>
</feature>
<sequence length="301" mass="33410">MSSSYVSLANPTSTAIGNHTNMAFRVSYWVIPIFSGLSWLVTLLALLLYWIVATSSTHYSSMSPEQTIAFISDVGASTLKPLFVTGCILTSVLLDASFLCDWFLRRRGRLLPNETRTERVLSGLTVAFAVVGMVGLCCLAGFDTARFPRLHLVFLFFFIVGYLISAVCICAQYRRLGKRYLENPLLRTSYRIKLAFVVVEFLLAVTFVALLVRGGEYYNRAAVVEWVLALVFSFYAFSFAIDLYPAAETSTRRQQRQSVTDKNGVAEPEYTVAGGAELGRADEEMAMRSARVGGEDGTRLL</sequence>
<dbReference type="InterPro" id="IPR050911">
    <property type="entry name" value="DRAM/TMEM150_Autophagy_Mod"/>
</dbReference>
<dbReference type="InterPro" id="IPR019402">
    <property type="entry name" value="CWH43_N"/>
</dbReference>
<feature type="transmembrane region" description="Helical" evidence="5">
    <location>
        <begin position="124"/>
        <end position="142"/>
    </location>
</feature>
<comment type="caution">
    <text evidence="7">The sequence shown here is derived from an EMBL/GenBank/DDBJ whole genome shotgun (WGS) entry which is preliminary data.</text>
</comment>
<evidence type="ECO:0000256" key="1">
    <source>
        <dbReference type="ARBA" id="ARBA00004127"/>
    </source>
</evidence>
<evidence type="ECO:0000313" key="8">
    <source>
        <dbReference type="Proteomes" id="UP000756346"/>
    </source>
</evidence>
<dbReference type="GeneID" id="70181417"/>
<proteinExistence type="predicted"/>
<keyword evidence="4 5" id="KW-0472">Membrane</keyword>
<organism evidence="7 8">
    <name type="scientific">Microdochium trichocladiopsis</name>
    <dbReference type="NCBI Taxonomy" id="1682393"/>
    <lineage>
        <taxon>Eukaryota</taxon>
        <taxon>Fungi</taxon>
        <taxon>Dikarya</taxon>
        <taxon>Ascomycota</taxon>
        <taxon>Pezizomycotina</taxon>
        <taxon>Sordariomycetes</taxon>
        <taxon>Xylariomycetidae</taxon>
        <taxon>Xylariales</taxon>
        <taxon>Microdochiaceae</taxon>
        <taxon>Microdochium</taxon>
    </lineage>
</organism>
<dbReference type="EMBL" id="JAGTJQ010000009">
    <property type="protein sequence ID" value="KAH7025054.1"/>
    <property type="molecule type" value="Genomic_DNA"/>
</dbReference>
<feature type="transmembrane region" description="Helical" evidence="5">
    <location>
        <begin position="154"/>
        <end position="173"/>
    </location>
</feature>
<dbReference type="PANTHER" id="PTHR21324">
    <property type="entry name" value="FASTING-INDUCIBLE INTEGRAL MEMBRANE PROTEIN TM6P1-RELATED"/>
    <property type="match status" value="1"/>
</dbReference>
<protein>
    <submittedName>
        <fullName evidence="7">Frag1/DRAM/Sfk1 family-domain-containing protein</fullName>
    </submittedName>
</protein>
<evidence type="ECO:0000256" key="5">
    <source>
        <dbReference type="SAM" id="Phobius"/>
    </source>
</evidence>
<evidence type="ECO:0000256" key="4">
    <source>
        <dbReference type="ARBA" id="ARBA00023136"/>
    </source>
</evidence>
<feature type="transmembrane region" description="Helical" evidence="5">
    <location>
        <begin position="82"/>
        <end position="104"/>
    </location>
</feature>
<comment type="subcellular location">
    <subcellularLocation>
        <location evidence="1">Endomembrane system</location>
        <topology evidence="1">Multi-pass membrane protein</topology>
    </subcellularLocation>
</comment>
<gene>
    <name evidence="7" type="ORF">B0I36DRAFT_295819</name>
</gene>
<dbReference type="OrthoDB" id="10032492at2759"/>
<feature type="transmembrane region" description="Helical" evidence="5">
    <location>
        <begin position="194"/>
        <end position="214"/>
    </location>
</feature>
<dbReference type="GO" id="GO:0005886">
    <property type="term" value="C:plasma membrane"/>
    <property type="evidence" value="ECO:0007669"/>
    <property type="project" value="TreeGrafter"/>
</dbReference>
<evidence type="ECO:0000313" key="7">
    <source>
        <dbReference type="EMBL" id="KAH7025054.1"/>
    </source>
</evidence>
<evidence type="ECO:0000259" key="6">
    <source>
        <dbReference type="Pfam" id="PF10277"/>
    </source>
</evidence>
<keyword evidence="8" id="KW-1185">Reference proteome</keyword>
<feature type="transmembrane region" description="Helical" evidence="5">
    <location>
        <begin position="226"/>
        <end position="247"/>
    </location>
</feature>
<dbReference type="AlphaFoldDB" id="A0A9P8XYV4"/>
<evidence type="ECO:0000256" key="2">
    <source>
        <dbReference type="ARBA" id="ARBA00022692"/>
    </source>
</evidence>
<dbReference type="RefSeq" id="XP_046008602.1">
    <property type="nucleotide sequence ID" value="XM_046151871.1"/>
</dbReference>
<feature type="domain" description="CWH43-like N-terminal" evidence="6">
    <location>
        <begin position="28"/>
        <end position="245"/>
    </location>
</feature>
<dbReference type="PANTHER" id="PTHR21324:SF2">
    <property type="entry name" value="EG:22E5.9 PROTEIN"/>
    <property type="match status" value="1"/>
</dbReference>
<keyword evidence="2 5" id="KW-0812">Transmembrane</keyword>
<dbReference type="GO" id="GO:0012505">
    <property type="term" value="C:endomembrane system"/>
    <property type="evidence" value="ECO:0007669"/>
    <property type="project" value="UniProtKB-SubCell"/>
</dbReference>